<dbReference type="InterPro" id="IPR002347">
    <property type="entry name" value="SDR_fam"/>
</dbReference>
<dbReference type="GO" id="GO:0016491">
    <property type="term" value="F:oxidoreductase activity"/>
    <property type="evidence" value="ECO:0007669"/>
    <property type="project" value="UniProtKB-KW"/>
</dbReference>
<dbReference type="SUPFAM" id="SSF51735">
    <property type="entry name" value="NAD(P)-binding Rossmann-fold domains"/>
    <property type="match status" value="1"/>
</dbReference>
<evidence type="ECO:0008006" key="5">
    <source>
        <dbReference type="Google" id="ProtNLM"/>
    </source>
</evidence>
<evidence type="ECO:0000313" key="3">
    <source>
        <dbReference type="EMBL" id="OTA29777.1"/>
    </source>
</evidence>
<dbReference type="Proteomes" id="UP000194280">
    <property type="component" value="Unassembled WGS sequence"/>
</dbReference>
<name>A0A1Z5T2H6_HORWE</name>
<reference evidence="3 4" key="1">
    <citation type="submission" date="2017-01" db="EMBL/GenBank/DDBJ databases">
        <title>The recent genome duplication of the halophilic yeast Hortaea werneckii: insights from long-read sequencing.</title>
        <authorList>
            <person name="Sinha S."/>
            <person name="Flibotte S."/>
            <person name="Neira M."/>
            <person name="Lenassi M."/>
            <person name="Gostincar C."/>
            <person name="Stajich J.E."/>
            <person name="Nislow C.E."/>
        </authorList>
    </citation>
    <scope>NUCLEOTIDE SEQUENCE [LARGE SCALE GENOMIC DNA]</scope>
    <source>
        <strain evidence="3 4">EXF-2000</strain>
    </source>
</reference>
<comment type="caution">
    <text evidence="3">The sequence shown here is derived from an EMBL/GenBank/DDBJ whole genome shotgun (WGS) entry which is preliminary data.</text>
</comment>
<dbReference type="PRINTS" id="PR00081">
    <property type="entry name" value="GDHRDH"/>
</dbReference>
<protein>
    <recommendedName>
        <fullName evidence="5">NAD(P)-binding protein</fullName>
    </recommendedName>
</protein>
<dbReference type="VEuPathDB" id="FungiDB:BTJ68_08855"/>
<gene>
    <name evidence="3" type="ORF">BTJ68_08855</name>
</gene>
<dbReference type="PANTHER" id="PTHR43180:SF10">
    <property type="entry name" value="NAD(P)-BINDING PROTEIN"/>
    <property type="match status" value="1"/>
</dbReference>
<organism evidence="3 4">
    <name type="scientific">Hortaea werneckii EXF-2000</name>
    <dbReference type="NCBI Taxonomy" id="1157616"/>
    <lineage>
        <taxon>Eukaryota</taxon>
        <taxon>Fungi</taxon>
        <taxon>Dikarya</taxon>
        <taxon>Ascomycota</taxon>
        <taxon>Pezizomycotina</taxon>
        <taxon>Dothideomycetes</taxon>
        <taxon>Dothideomycetidae</taxon>
        <taxon>Mycosphaerellales</taxon>
        <taxon>Teratosphaeriaceae</taxon>
        <taxon>Hortaea</taxon>
    </lineage>
</organism>
<dbReference type="EMBL" id="MUNK01000146">
    <property type="protein sequence ID" value="OTA29777.1"/>
    <property type="molecule type" value="Genomic_DNA"/>
</dbReference>
<sequence length="305" mass="32765">MATFTIEEKDLTALKGTVVVITGGSSGIGLATTSLLLKLGAAVIIGDINPPPPAQQQQQNDKLTFVKTDVSKWEDLVHLFKQATTHHSRIDHVFANAGISSRANYLEDHFAPDTGELLEPSPTTLEINLRGVINTAYLGMHYMRTQTPPGGSVVLTASASSFQRFRVTDYTTAKHGVLGFMRGILPALGAAELPIRVNALAPDWTATGIIPPQLMQILGSQIQGPEVVAEAAALCMVDQARQGQLIYSRGGVHREVEEGVLTPAGREIVGKGGQGDDAMLERMMRELMAEMEVQQRKEQVDGSGT</sequence>
<proteinExistence type="inferred from homology"/>
<evidence type="ECO:0000256" key="1">
    <source>
        <dbReference type="ARBA" id="ARBA00006484"/>
    </source>
</evidence>
<dbReference type="OrthoDB" id="37659at2759"/>
<dbReference type="PANTHER" id="PTHR43180">
    <property type="entry name" value="3-OXOACYL-(ACYL-CARRIER-PROTEIN) REDUCTASE (AFU_ORTHOLOGUE AFUA_6G11210)"/>
    <property type="match status" value="1"/>
</dbReference>
<dbReference type="STRING" id="1157616.A0A1Z5T2H6"/>
<keyword evidence="2" id="KW-0560">Oxidoreductase</keyword>
<dbReference type="Gene3D" id="3.40.50.720">
    <property type="entry name" value="NAD(P)-binding Rossmann-like Domain"/>
    <property type="match status" value="1"/>
</dbReference>
<dbReference type="AlphaFoldDB" id="A0A1Z5T2H6"/>
<dbReference type="InParanoid" id="A0A1Z5T2H6"/>
<evidence type="ECO:0000256" key="2">
    <source>
        <dbReference type="ARBA" id="ARBA00023002"/>
    </source>
</evidence>
<comment type="similarity">
    <text evidence="1">Belongs to the short-chain dehydrogenases/reductases (SDR) family.</text>
</comment>
<dbReference type="InterPro" id="IPR036291">
    <property type="entry name" value="NAD(P)-bd_dom_sf"/>
</dbReference>
<accession>A0A1Z5T2H6</accession>
<dbReference type="Pfam" id="PF00106">
    <property type="entry name" value="adh_short"/>
    <property type="match status" value="1"/>
</dbReference>
<evidence type="ECO:0000313" key="4">
    <source>
        <dbReference type="Proteomes" id="UP000194280"/>
    </source>
</evidence>
<keyword evidence="4" id="KW-1185">Reference proteome</keyword>